<proteinExistence type="inferred from homology"/>
<evidence type="ECO:0000256" key="5">
    <source>
        <dbReference type="ARBA" id="ARBA00022989"/>
    </source>
</evidence>
<dbReference type="GO" id="GO:0044874">
    <property type="term" value="P:lipoprotein localization to outer membrane"/>
    <property type="evidence" value="ECO:0007669"/>
    <property type="project" value="TreeGrafter"/>
</dbReference>
<sequence length="483" mass="54089">MNPVIFIAKRFHNSKGKNLRYSKPIIKIATAGVSVGILVMLLSIAIASGFKGEISNNIAAANAHFKIIPLGFTDDPEILLNPSPALRTQIEQLPLVKSQTGIMYQPVLLEKDGNIYGLLCKGAEKEIPEAFQQRFLKEGKFPDGDRKNQITISKKIASQLNAKVGDPVNVYITNQGKNIKKRKLLVSGVFATGVPGIDEEIAYTPIKLLQEINQKAPRISVQQNNDGSLTLNANNEDRKALKVWKNGKEIAPKSIKVLDLDTISAVLKGELINDSLIIVARRDYPEIIFDATPEYQLFQGLEIYVEDFSNLTSLQPELEKIAPFNTELVNIQQDFPEIFNWLNLINTNVIVLLIIMATVSLVNMASALLVMIIEKTTGIALLKTMGAPNKMIRKVFLYIAGSILIRGLFWGNLIFGSFYFLQKEFKFLTLNEEQYYVSYVPLDIEAWEWVTTNLTTLVFCLIVLILPTILISRIYPAKALRFD</sequence>
<reference evidence="10 11" key="1">
    <citation type="submission" date="2019-08" db="EMBL/GenBank/DDBJ databases">
        <title>Genome of Luteibaculum oceani JCM 18817.</title>
        <authorList>
            <person name="Bowman J.P."/>
        </authorList>
    </citation>
    <scope>NUCLEOTIDE SEQUENCE [LARGE SCALE GENOMIC DNA]</scope>
    <source>
        <strain evidence="10 11">JCM 18817</strain>
    </source>
</reference>
<organism evidence="10 11">
    <name type="scientific">Luteibaculum oceani</name>
    <dbReference type="NCBI Taxonomy" id="1294296"/>
    <lineage>
        <taxon>Bacteria</taxon>
        <taxon>Pseudomonadati</taxon>
        <taxon>Bacteroidota</taxon>
        <taxon>Flavobacteriia</taxon>
        <taxon>Flavobacteriales</taxon>
        <taxon>Luteibaculaceae</taxon>
        <taxon>Luteibaculum</taxon>
    </lineage>
</organism>
<dbReference type="AlphaFoldDB" id="A0A5C6VDB6"/>
<name>A0A5C6VDB6_9FLAO</name>
<keyword evidence="4 7" id="KW-0812">Transmembrane</keyword>
<keyword evidence="6 7" id="KW-0472">Membrane</keyword>
<dbReference type="Proteomes" id="UP000321168">
    <property type="component" value="Unassembled WGS sequence"/>
</dbReference>
<evidence type="ECO:0000256" key="1">
    <source>
        <dbReference type="ARBA" id="ARBA00004651"/>
    </source>
</evidence>
<accession>A0A5C6VDB6</accession>
<dbReference type="PANTHER" id="PTHR30489:SF0">
    <property type="entry name" value="LIPOPROTEIN-RELEASING SYSTEM TRANSMEMBRANE PROTEIN LOLE"/>
    <property type="match status" value="1"/>
</dbReference>
<evidence type="ECO:0000256" key="7">
    <source>
        <dbReference type="SAM" id="Phobius"/>
    </source>
</evidence>
<dbReference type="InterPro" id="IPR003838">
    <property type="entry name" value="ABC3_permease_C"/>
</dbReference>
<evidence type="ECO:0000256" key="2">
    <source>
        <dbReference type="ARBA" id="ARBA00005236"/>
    </source>
</evidence>
<keyword evidence="5 7" id="KW-1133">Transmembrane helix</keyword>
<feature type="domain" description="MacB-like periplasmic core" evidence="9">
    <location>
        <begin position="28"/>
        <end position="216"/>
    </location>
</feature>
<dbReference type="EMBL" id="VORB01000003">
    <property type="protein sequence ID" value="TXC81615.1"/>
    <property type="molecule type" value="Genomic_DNA"/>
</dbReference>
<dbReference type="GO" id="GO:0098797">
    <property type="term" value="C:plasma membrane protein complex"/>
    <property type="evidence" value="ECO:0007669"/>
    <property type="project" value="TreeGrafter"/>
</dbReference>
<dbReference type="InterPro" id="IPR051447">
    <property type="entry name" value="Lipoprotein-release_system"/>
</dbReference>
<evidence type="ECO:0000259" key="8">
    <source>
        <dbReference type="Pfam" id="PF02687"/>
    </source>
</evidence>
<feature type="domain" description="ABC3 transporter permease C-terminal" evidence="8">
    <location>
        <begin position="350"/>
        <end position="476"/>
    </location>
</feature>
<feature type="transmembrane region" description="Helical" evidence="7">
    <location>
        <begin position="454"/>
        <end position="475"/>
    </location>
</feature>
<dbReference type="Pfam" id="PF02687">
    <property type="entry name" value="FtsX"/>
    <property type="match status" value="1"/>
</dbReference>
<comment type="similarity">
    <text evidence="2">Belongs to the ABC-4 integral membrane protein family. LolC/E subfamily.</text>
</comment>
<feature type="transmembrane region" description="Helical" evidence="7">
    <location>
        <begin position="395"/>
        <end position="421"/>
    </location>
</feature>
<dbReference type="InterPro" id="IPR025857">
    <property type="entry name" value="MacB_PCD"/>
</dbReference>
<evidence type="ECO:0000256" key="4">
    <source>
        <dbReference type="ARBA" id="ARBA00022692"/>
    </source>
</evidence>
<feature type="transmembrane region" description="Helical" evidence="7">
    <location>
        <begin position="349"/>
        <end position="374"/>
    </location>
</feature>
<dbReference type="RefSeq" id="WP_147013493.1">
    <property type="nucleotide sequence ID" value="NZ_VORB01000003.1"/>
</dbReference>
<protein>
    <submittedName>
        <fullName evidence="10">ABC transporter permease</fullName>
    </submittedName>
</protein>
<evidence type="ECO:0000313" key="10">
    <source>
        <dbReference type="EMBL" id="TXC81615.1"/>
    </source>
</evidence>
<feature type="transmembrane region" description="Helical" evidence="7">
    <location>
        <begin position="25"/>
        <end position="47"/>
    </location>
</feature>
<dbReference type="OrthoDB" id="1522670at2"/>
<dbReference type="PANTHER" id="PTHR30489">
    <property type="entry name" value="LIPOPROTEIN-RELEASING SYSTEM TRANSMEMBRANE PROTEIN LOLE"/>
    <property type="match status" value="1"/>
</dbReference>
<keyword evidence="3" id="KW-1003">Cell membrane</keyword>
<evidence type="ECO:0000259" key="9">
    <source>
        <dbReference type="Pfam" id="PF12704"/>
    </source>
</evidence>
<keyword evidence="11" id="KW-1185">Reference proteome</keyword>
<dbReference type="Gene3D" id="2.10.260.10">
    <property type="match status" value="1"/>
</dbReference>
<gene>
    <name evidence="10" type="ORF">FRX97_03585</name>
</gene>
<evidence type="ECO:0000313" key="11">
    <source>
        <dbReference type="Proteomes" id="UP000321168"/>
    </source>
</evidence>
<comment type="caution">
    <text evidence="10">The sequence shown here is derived from an EMBL/GenBank/DDBJ whole genome shotgun (WGS) entry which is preliminary data.</text>
</comment>
<comment type="subcellular location">
    <subcellularLocation>
        <location evidence="1">Cell membrane</location>
        <topology evidence="1">Multi-pass membrane protein</topology>
    </subcellularLocation>
</comment>
<dbReference type="Pfam" id="PF12704">
    <property type="entry name" value="MacB_PCD"/>
    <property type="match status" value="1"/>
</dbReference>
<evidence type="ECO:0000256" key="6">
    <source>
        <dbReference type="ARBA" id="ARBA00023136"/>
    </source>
</evidence>
<evidence type="ECO:0000256" key="3">
    <source>
        <dbReference type="ARBA" id="ARBA00022475"/>
    </source>
</evidence>